<proteinExistence type="predicted"/>
<comment type="caution">
    <text evidence="2">The sequence shown here is derived from an EMBL/GenBank/DDBJ whole genome shotgun (WGS) entry which is preliminary data.</text>
</comment>
<name>A0A4R2JM46_9PSEU</name>
<evidence type="ECO:0000256" key="1">
    <source>
        <dbReference type="SAM" id="MobiDB-lite"/>
    </source>
</evidence>
<reference evidence="2 3" key="1">
    <citation type="submission" date="2019-03" db="EMBL/GenBank/DDBJ databases">
        <title>Genomic Encyclopedia of Type Strains, Phase IV (KMG-IV): sequencing the most valuable type-strain genomes for metagenomic binning, comparative biology and taxonomic classification.</title>
        <authorList>
            <person name="Goeker M."/>
        </authorList>
    </citation>
    <scope>NUCLEOTIDE SEQUENCE [LARGE SCALE GENOMIC DNA]</scope>
    <source>
        <strain evidence="2 3">DSM 45934</strain>
    </source>
</reference>
<sequence>MSLRISQRIRSQRNQQGETLLDHPGVDTEAGAVLLAAASRTRSPEREAAAVAQYRGGGDVGLAAEAEHASRVTAGL</sequence>
<feature type="region of interest" description="Disordered" evidence="1">
    <location>
        <begin position="1"/>
        <end position="24"/>
    </location>
</feature>
<organism evidence="2 3">
    <name type="scientific">Actinocrispum wychmicini</name>
    <dbReference type="NCBI Taxonomy" id="1213861"/>
    <lineage>
        <taxon>Bacteria</taxon>
        <taxon>Bacillati</taxon>
        <taxon>Actinomycetota</taxon>
        <taxon>Actinomycetes</taxon>
        <taxon>Pseudonocardiales</taxon>
        <taxon>Pseudonocardiaceae</taxon>
        <taxon>Actinocrispum</taxon>
    </lineage>
</organism>
<protein>
    <submittedName>
        <fullName evidence="2">Uncharacterized protein</fullName>
    </submittedName>
</protein>
<feature type="compositionally biased region" description="Low complexity" evidence="1">
    <location>
        <begin position="1"/>
        <end position="16"/>
    </location>
</feature>
<evidence type="ECO:0000313" key="2">
    <source>
        <dbReference type="EMBL" id="TCO61141.1"/>
    </source>
</evidence>
<dbReference type="AlphaFoldDB" id="A0A4R2JM46"/>
<gene>
    <name evidence="2" type="ORF">EV192_103725</name>
</gene>
<dbReference type="Proteomes" id="UP000295680">
    <property type="component" value="Unassembled WGS sequence"/>
</dbReference>
<dbReference type="EMBL" id="SLWS01000003">
    <property type="protein sequence ID" value="TCO61141.1"/>
    <property type="molecule type" value="Genomic_DNA"/>
</dbReference>
<accession>A0A4R2JM46</accession>
<evidence type="ECO:0000313" key="3">
    <source>
        <dbReference type="Proteomes" id="UP000295680"/>
    </source>
</evidence>
<keyword evidence="3" id="KW-1185">Reference proteome</keyword>